<dbReference type="PANTHER" id="PTHR30419:SF2">
    <property type="entry name" value="LYSR FAMILY TRANSCRIPTIONAL REGULATOR"/>
    <property type="match status" value="1"/>
</dbReference>
<name>A0A1L7ALD7_9PROT</name>
<organism evidence="6 7">
    <name type="scientific">Roseomonas gilardii</name>
    <dbReference type="NCBI Taxonomy" id="257708"/>
    <lineage>
        <taxon>Bacteria</taxon>
        <taxon>Pseudomonadati</taxon>
        <taxon>Pseudomonadota</taxon>
        <taxon>Alphaproteobacteria</taxon>
        <taxon>Acetobacterales</taxon>
        <taxon>Roseomonadaceae</taxon>
        <taxon>Roseomonas</taxon>
    </lineage>
</organism>
<dbReference type="SUPFAM" id="SSF53850">
    <property type="entry name" value="Periplasmic binding protein-like II"/>
    <property type="match status" value="1"/>
</dbReference>
<keyword evidence="3" id="KW-0238">DNA-binding</keyword>
<dbReference type="InterPro" id="IPR050950">
    <property type="entry name" value="HTH-type_LysR_regulators"/>
</dbReference>
<reference evidence="6 7" key="1">
    <citation type="submission" date="2016-05" db="EMBL/GenBank/DDBJ databases">
        <title>Complete Genome and Methylome Analysis of Psychrotrophic Bacterial Isolates from Antarctic Lake Untersee.</title>
        <authorList>
            <person name="Fomenkov A."/>
            <person name="Akimov V.N."/>
            <person name="Vasilyeva L.V."/>
            <person name="Andersen D."/>
            <person name="Vincze T."/>
            <person name="Roberts R.J."/>
        </authorList>
    </citation>
    <scope>NUCLEOTIDE SEQUENCE [LARGE SCALE GENOMIC DNA]</scope>
    <source>
        <strain evidence="6 7">U14-5</strain>
    </source>
</reference>
<dbReference type="Proteomes" id="UP000185494">
    <property type="component" value="Chromosome 2"/>
</dbReference>
<keyword evidence="2" id="KW-0805">Transcription regulation</keyword>
<dbReference type="eggNOG" id="COG0583">
    <property type="taxonomic scope" value="Bacteria"/>
</dbReference>
<dbReference type="KEGG" id="rgi:RGI145_19780"/>
<dbReference type="InterPro" id="IPR000847">
    <property type="entry name" value="LysR_HTH_N"/>
</dbReference>
<evidence type="ECO:0000256" key="1">
    <source>
        <dbReference type="ARBA" id="ARBA00009437"/>
    </source>
</evidence>
<dbReference type="PANTHER" id="PTHR30419">
    <property type="entry name" value="HTH-TYPE TRANSCRIPTIONAL REGULATOR YBHD"/>
    <property type="match status" value="1"/>
</dbReference>
<dbReference type="Gene3D" id="3.40.190.290">
    <property type="match status" value="1"/>
</dbReference>
<accession>A0A1L7ALD7</accession>
<dbReference type="PROSITE" id="PS50931">
    <property type="entry name" value="HTH_LYSR"/>
    <property type="match status" value="1"/>
</dbReference>
<dbReference type="GO" id="GO:0003677">
    <property type="term" value="F:DNA binding"/>
    <property type="evidence" value="ECO:0007669"/>
    <property type="project" value="UniProtKB-KW"/>
</dbReference>
<dbReference type="Gene3D" id="1.10.10.10">
    <property type="entry name" value="Winged helix-like DNA-binding domain superfamily/Winged helix DNA-binding domain"/>
    <property type="match status" value="1"/>
</dbReference>
<dbReference type="Pfam" id="PF00126">
    <property type="entry name" value="HTH_1"/>
    <property type="match status" value="1"/>
</dbReference>
<dbReference type="InterPro" id="IPR005119">
    <property type="entry name" value="LysR_subst-bd"/>
</dbReference>
<gene>
    <name evidence="6" type="ORF">RGI145_19780</name>
</gene>
<keyword evidence="4" id="KW-0804">Transcription</keyword>
<dbReference type="SUPFAM" id="SSF46785">
    <property type="entry name" value="Winged helix' DNA-binding domain"/>
    <property type="match status" value="1"/>
</dbReference>
<feature type="domain" description="HTH lysR-type" evidence="5">
    <location>
        <begin position="11"/>
        <end position="63"/>
    </location>
</feature>
<dbReference type="STRING" id="257708.RGI145_19780"/>
<evidence type="ECO:0000313" key="7">
    <source>
        <dbReference type="Proteomes" id="UP000185494"/>
    </source>
</evidence>
<comment type="similarity">
    <text evidence="1">Belongs to the LysR transcriptional regulatory family.</text>
</comment>
<sequence>MNPFQADWTTLRILLATVELGSITQAAQRCGIATSAAAKRLQLLERDCGLPLLERSARGVRPTAAGEAMAQHARALFDLSARFAEDFRAFASGGQGSVRLGASASVIAGHELGAVLAGFASRHPAIRVELREETSSTILHDLVEGRGDLGLITSASEVPPPLEARPWRRDRLVVLCRPDHSLAKARSLRFGALLEHPLIGVQEGGALSLILGDAARRLGHRLEFRFQVGATEAARGLVAAGLGLAVVPEGLAGTGAGTPALQAVPLDEDWARRQLRLVTRPAAMLPPAARLLRDHLAATASADGGR</sequence>
<evidence type="ECO:0000259" key="5">
    <source>
        <dbReference type="PROSITE" id="PS50931"/>
    </source>
</evidence>
<dbReference type="AlphaFoldDB" id="A0A1L7ALD7"/>
<proteinExistence type="inferred from homology"/>
<dbReference type="GO" id="GO:0005829">
    <property type="term" value="C:cytosol"/>
    <property type="evidence" value="ECO:0007669"/>
    <property type="project" value="TreeGrafter"/>
</dbReference>
<dbReference type="GO" id="GO:0003700">
    <property type="term" value="F:DNA-binding transcription factor activity"/>
    <property type="evidence" value="ECO:0007669"/>
    <property type="project" value="InterPro"/>
</dbReference>
<evidence type="ECO:0000256" key="3">
    <source>
        <dbReference type="ARBA" id="ARBA00023125"/>
    </source>
</evidence>
<protein>
    <recommendedName>
        <fullName evidence="5">HTH lysR-type domain-containing protein</fullName>
    </recommendedName>
</protein>
<evidence type="ECO:0000256" key="2">
    <source>
        <dbReference type="ARBA" id="ARBA00023015"/>
    </source>
</evidence>
<dbReference type="Pfam" id="PF03466">
    <property type="entry name" value="LysR_substrate"/>
    <property type="match status" value="1"/>
</dbReference>
<dbReference type="RefSeq" id="WP_075800295.1">
    <property type="nucleotide sequence ID" value="NZ_CP015584.1"/>
</dbReference>
<dbReference type="EMBL" id="CP015584">
    <property type="protein sequence ID" value="APT59583.1"/>
    <property type="molecule type" value="Genomic_DNA"/>
</dbReference>
<dbReference type="InterPro" id="IPR036390">
    <property type="entry name" value="WH_DNA-bd_sf"/>
</dbReference>
<evidence type="ECO:0000313" key="6">
    <source>
        <dbReference type="EMBL" id="APT59583.1"/>
    </source>
</evidence>
<dbReference type="InterPro" id="IPR036388">
    <property type="entry name" value="WH-like_DNA-bd_sf"/>
</dbReference>
<evidence type="ECO:0000256" key="4">
    <source>
        <dbReference type="ARBA" id="ARBA00023163"/>
    </source>
</evidence>